<dbReference type="Gene3D" id="1.10.10.60">
    <property type="entry name" value="Homeodomain-like"/>
    <property type="match status" value="1"/>
</dbReference>
<sequence>MGEDTGGGELPASFEMAWGVRERPTKGPRRGLSLEQIVAAAVRLAAADGLGAVSMSRVAKEVGTSAMALYRYVASKDELLALMGDLAIGEVAFTAGDGGWRVELKRWAWAELNAYGNNPWSLQVPIHGPPVTPHTIAFLEQGLRCMAGTPLTPQDKLSACLTLSSFTRAWAMLGAQLDPEYGTNDRELMQDYERALRSVADREHFPALYEVLDAHSFTPGQGDDLDDDFVFGLDRLMDGFEALMNLRGA</sequence>
<dbReference type="Pfam" id="PF00440">
    <property type="entry name" value="TetR_N"/>
    <property type="match status" value="1"/>
</dbReference>
<dbReference type="GO" id="GO:0003700">
    <property type="term" value="F:DNA-binding transcription factor activity"/>
    <property type="evidence" value="ECO:0007669"/>
    <property type="project" value="TreeGrafter"/>
</dbReference>
<feature type="domain" description="HTH tetR-type" evidence="5">
    <location>
        <begin position="31"/>
        <end position="91"/>
    </location>
</feature>
<dbReference type="Gene3D" id="1.10.357.10">
    <property type="entry name" value="Tetracycline Repressor, domain 2"/>
    <property type="match status" value="1"/>
</dbReference>
<dbReference type="GO" id="GO:0000976">
    <property type="term" value="F:transcription cis-regulatory region binding"/>
    <property type="evidence" value="ECO:0007669"/>
    <property type="project" value="TreeGrafter"/>
</dbReference>
<keyword evidence="2 4" id="KW-0238">DNA-binding</keyword>
<dbReference type="InterPro" id="IPR009057">
    <property type="entry name" value="Homeodomain-like_sf"/>
</dbReference>
<dbReference type="Pfam" id="PF02909">
    <property type="entry name" value="TetR_C_1"/>
    <property type="match status" value="1"/>
</dbReference>
<dbReference type="PANTHER" id="PTHR30055">
    <property type="entry name" value="HTH-TYPE TRANSCRIPTIONAL REGULATOR RUTR"/>
    <property type="match status" value="1"/>
</dbReference>
<dbReference type="RefSeq" id="WP_075132862.1">
    <property type="nucleotide sequence ID" value="NZ_MSIF01000004.1"/>
</dbReference>
<protein>
    <recommendedName>
        <fullName evidence="5">HTH tetR-type domain-containing protein</fullName>
    </recommendedName>
</protein>
<dbReference type="InterPro" id="IPR036271">
    <property type="entry name" value="Tet_transcr_reg_TetR-rel_C_sf"/>
</dbReference>
<accession>A0A7Z1AZB2</accession>
<dbReference type="PROSITE" id="PS50977">
    <property type="entry name" value="HTH_TETR_2"/>
    <property type="match status" value="1"/>
</dbReference>
<dbReference type="SUPFAM" id="SSF46689">
    <property type="entry name" value="Homeodomain-like"/>
    <property type="match status" value="1"/>
</dbReference>
<dbReference type="InterPro" id="IPR001647">
    <property type="entry name" value="HTH_TetR"/>
</dbReference>
<dbReference type="PANTHER" id="PTHR30055:SF151">
    <property type="entry name" value="TRANSCRIPTIONAL REGULATORY PROTEIN"/>
    <property type="match status" value="1"/>
</dbReference>
<evidence type="ECO:0000256" key="1">
    <source>
        <dbReference type="ARBA" id="ARBA00023015"/>
    </source>
</evidence>
<dbReference type="SUPFAM" id="SSF48498">
    <property type="entry name" value="Tetracyclin repressor-like, C-terminal domain"/>
    <property type="match status" value="1"/>
</dbReference>
<evidence type="ECO:0000313" key="6">
    <source>
        <dbReference type="EMBL" id="OLF11627.1"/>
    </source>
</evidence>
<evidence type="ECO:0000256" key="3">
    <source>
        <dbReference type="ARBA" id="ARBA00023163"/>
    </source>
</evidence>
<feature type="DNA-binding region" description="H-T-H motif" evidence="4">
    <location>
        <begin position="54"/>
        <end position="73"/>
    </location>
</feature>
<dbReference type="EMBL" id="MSIF01000004">
    <property type="protein sequence ID" value="OLF11627.1"/>
    <property type="molecule type" value="Genomic_DNA"/>
</dbReference>
<proteinExistence type="predicted"/>
<keyword evidence="3" id="KW-0804">Transcription</keyword>
<reference evidence="6 7" key="1">
    <citation type="submission" date="2016-12" db="EMBL/GenBank/DDBJ databases">
        <title>The draft genome sequence of Actinophytocola xinjiangensis.</title>
        <authorList>
            <person name="Wang W."/>
            <person name="Yuan L."/>
        </authorList>
    </citation>
    <scope>NUCLEOTIDE SEQUENCE [LARGE SCALE GENOMIC DNA]</scope>
    <source>
        <strain evidence="6 7">CGMCC 4.4663</strain>
    </source>
</reference>
<dbReference type="Proteomes" id="UP000185696">
    <property type="component" value="Unassembled WGS sequence"/>
</dbReference>
<evidence type="ECO:0000256" key="4">
    <source>
        <dbReference type="PROSITE-ProRule" id="PRU00335"/>
    </source>
</evidence>
<evidence type="ECO:0000259" key="5">
    <source>
        <dbReference type="PROSITE" id="PS50977"/>
    </source>
</evidence>
<evidence type="ECO:0000313" key="7">
    <source>
        <dbReference type="Proteomes" id="UP000185696"/>
    </source>
</evidence>
<comment type="caution">
    <text evidence="6">The sequence shown here is derived from an EMBL/GenBank/DDBJ whole genome shotgun (WGS) entry which is preliminary data.</text>
</comment>
<gene>
    <name evidence="6" type="ORF">BLA60_11880</name>
</gene>
<dbReference type="AlphaFoldDB" id="A0A7Z1AZB2"/>
<keyword evidence="1" id="KW-0805">Transcription regulation</keyword>
<name>A0A7Z1AZB2_9PSEU</name>
<organism evidence="6 7">
    <name type="scientific">Actinophytocola xinjiangensis</name>
    <dbReference type="NCBI Taxonomy" id="485602"/>
    <lineage>
        <taxon>Bacteria</taxon>
        <taxon>Bacillati</taxon>
        <taxon>Actinomycetota</taxon>
        <taxon>Actinomycetes</taxon>
        <taxon>Pseudonocardiales</taxon>
        <taxon>Pseudonocardiaceae</taxon>
    </lineage>
</organism>
<keyword evidence="7" id="KW-1185">Reference proteome</keyword>
<dbReference type="GO" id="GO:0045892">
    <property type="term" value="P:negative regulation of DNA-templated transcription"/>
    <property type="evidence" value="ECO:0007669"/>
    <property type="project" value="InterPro"/>
</dbReference>
<dbReference type="PRINTS" id="PR00455">
    <property type="entry name" value="HTHTETR"/>
</dbReference>
<dbReference type="InterPro" id="IPR004111">
    <property type="entry name" value="Repressor_TetR_C"/>
</dbReference>
<dbReference type="InterPro" id="IPR050109">
    <property type="entry name" value="HTH-type_TetR-like_transc_reg"/>
</dbReference>
<evidence type="ECO:0000256" key="2">
    <source>
        <dbReference type="ARBA" id="ARBA00023125"/>
    </source>
</evidence>